<name>A0A5E4BIC1_MARMO</name>
<protein>
    <submittedName>
        <fullName evidence="3">Uncharacterized protein</fullName>
    </submittedName>
</protein>
<reference evidence="2" key="2">
    <citation type="submission" date="2020-08" db="EMBL/GenBank/DDBJ databases">
        <authorList>
            <person name="Shumante A."/>
            <person name="Zimin A.V."/>
            <person name="Puiu D."/>
            <person name="Salzberg S.L."/>
        </authorList>
    </citation>
    <scope>NUCLEOTIDE SEQUENCE</scope>
    <source>
        <strain evidence="2">WC2-LM</strain>
        <tissue evidence="2">Liver</tissue>
    </source>
</reference>
<accession>A0A5E4BIC1</accession>
<evidence type="ECO:0000256" key="1">
    <source>
        <dbReference type="SAM" id="MobiDB-lite"/>
    </source>
</evidence>
<dbReference type="Proteomes" id="UP000335636">
    <property type="component" value="Unassembled WGS sequence"/>
</dbReference>
<keyword evidence="4" id="KW-1185">Reference proteome</keyword>
<feature type="compositionally biased region" description="Polar residues" evidence="1">
    <location>
        <begin position="37"/>
        <end position="55"/>
    </location>
</feature>
<feature type="region of interest" description="Disordered" evidence="1">
    <location>
        <begin position="199"/>
        <end position="232"/>
    </location>
</feature>
<dbReference type="EMBL" id="CABDUW010000443">
    <property type="protein sequence ID" value="VTJ68790.1"/>
    <property type="molecule type" value="Genomic_DNA"/>
</dbReference>
<feature type="compositionally biased region" description="Pro residues" evidence="1">
    <location>
        <begin position="20"/>
        <end position="29"/>
    </location>
</feature>
<feature type="region of interest" description="Disordered" evidence="1">
    <location>
        <begin position="250"/>
        <end position="288"/>
    </location>
</feature>
<evidence type="ECO:0000313" key="4">
    <source>
        <dbReference type="Proteomes" id="UP000335636"/>
    </source>
</evidence>
<proteinExistence type="predicted"/>
<feature type="region of interest" description="Disordered" evidence="1">
    <location>
        <begin position="1"/>
        <end position="73"/>
    </location>
</feature>
<reference evidence="3 4" key="1">
    <citation type="submission" date="2019-04" db="EMBL/GenBank/DDBJ databases">
        <authorList>
            <person name="Alioto T."/>
            <person name="Alioto T."/>
        </authorList>
    </citation>
    <scope>NUCLEOTIDE SEQUENCE [LARGE SCALE GENOMIC DNA]</scope>
</reference>
<organism evidence="3 4">
    <name type="scientific">Marmota monax</name>
    <name type="common">Woodchuck</name>
    <dbReference type="NCBI Taxonomy" id="9995"/>
    <lineage>
        <taxon>Eukaryota</taxon>
        <taxon>Metazoa</taxon>
        <taxon>Chordata</taxon>
        <taxon>Craniata</taxon>
        <taxon>Vertebrata</taxon>
        <taxon>Euteleostomi</taxon>
        <taxon>Mammalia</taxon>
        <taxon>Eutheria</taxon>
        <taxon>Euarchontoglires</taxon>
        <taxon>Glires</taxon>
        <taxon>Rodentia</taxon>
        <taxon>Sciuromorpha</taxon>
        <taxon>Sciuridae</taxon>
        <taxon>Xerinae</taxon>
        <taxon>Marmotini</taxon>
        <taxon>Marmota</taxon>
    </lineage>
</organism>
<evidence type="ECO:0000313" key="3">
    <source>
        <dbReference type="EMBL" id="VTJ68790.1"/>
    </source>
</evidence>
<dbReference type="Proteomes" id="UP000662637">
    <property type="component" value="Unassembled WGS sequence"/>
</dbReference>
<gene>
    <name evidence="2" type="ORF">GHT09_005316</name>
    <name evidence="3" type="ORF">MONAX_5E016838</name>
</gene>
<dbReference type="AlphaFoldDB" id="A0A5E4BIC1"/>
<sequence length="288" mass="30386">MTQPGRNQELQESDGSSPGSHPPHVPPLPCTHRMVDSSGSPAPTQRPSRSTTQRLQEPCFIPGPSTPPEPGRTRLLLSAAAPSGHGPPFRVQSLLSLTCLSTPRCHVQSGAPALEPELGSDTLWTSLFFSGKWVKRARREGVGDVLAAAQPQEILGPQPEYSLVYQSREVGGQGQGTVGPWLSLLARAGPMSHLGGIPRPLTVGAAPGPGAPGRSPLEVGLDSGPAQPSVPLQGIQDVADRVHQVRKTSLERCDLPEDPSWPGRTPALPPQTLRAEAQPSQRAWGDPA</sequence>
<dbReference type="EMBL" id="WJEC01007962">
    <property type="protein sequence ID" value="KAF7465054.1"/>
    <property type="molecule type" value="Genomic_DNA"/>
</dbReference>
<evidence type="ECO:0000313" key="2">
    <source>
        <dbReference type="EMBL" id="KAF7465054.1"/>
    </source>
</evidence>
<feature type="compositionally biased region" description="Polar residues" evidence="1">
    <location>
        <begin position="1"/>
        <end position="10"/>
    </location>
</feature>